<name>A0ACC3DWG5_9PEZI</name>
<proteinExistence type="predicted"/>
<dbReference type="EMBL" id="JAWDJW010000371">
    <property type="protein sequence ID" value="KAK3080864.1"/>
    <property type="molecule type" value="Genomic_DNA"/>
</dbReference>
<keyword evidence="2" id="KW-1185">Reference proteome</keyword>
<protein>
    <submittedName>
        <fullName evidence="1">Uncharacterized protein</fullName>
    </submittedName>
</protein>
<gene>
    <name evidence="1" type="ORF">LTS18_012411</name>
</gene>
<sequence>MKTSFALAVLLGVATAAPAINPETRQITDNDVEQGSCAGKKAAFVFARGSTEAGNMGELLGPQVCSGLKNKYSGQVACQGVGGAYTAGLADNVSEKGTTDAAIREATKMLTDAMSKCPNAAIVAGGYSQGSAVMLNAIESMTAEQKARIAGVVLFGYTKNKQENGEILGFPADKLKVFCRPDDGVCGGALVVTAGHLGYSSDGSIGQAVNFLSEKVASFNGTGVASPAAPIVAAIDQRLKIENPVLPKGSLVLVTGANGYIASHIVHQLLMIGYKVRGMVRDVNKSSWMKDVFSEYGPSNLELVEVKDLTAEGAFDAAIKGTAGIAHVANIVSLDPDPNNVIPYTIAATINIYKATTKESSVQRFVLTSSSMAAYTPSADTAHQTITADTWNGNTIKTAWAPPPYDESRGFAVYGASKTQGEQELWQLARESKSDIVVNTILPNTNWGHIIDPEHQGFPSTCSFICFLFDGNAEMFHALVTPQCQVDVQDVARLQVAALLLPGVKNERLFAFNERGLFPNKKFLEDKPKAWEDHSKVPTKRATELLQKIGVKEWTGTEESLRRLKPVLDRLEAGEEVGGWSR</sequence>
<reference evidence="1" key="1">
    <citation type="submission" date="2024-09" db="EMBL/GenBank/DDBJ databases">
        <title>Black Yeasts Isolated from many extreme environments.</title>
        <authorList>
            <person name="Coleine C."/>
            <person name="Stajich J.E."/>
            <person name="Selbmann L."/>
        </authorList>
    </citation>
    <scope>NUCLEOTIDE SEQUENCE</scope>
    <source>
        <strain evidence="1">CCFEE 5737</strain>
    </source>
</reference>
<evidence type="ECO:0000313" key="1">
    <source>
        <dbReference type="EMBL" id="KAK3080864.1"/>
    </source>
</evidence>
<organism evidence="1 2">
    <name type="scientific">Coniosporium uncinatum</name>
    <dbReference type="NCBI Taxonomy" id="93489"/>
    <lineage>
        <taxon>Eukaryota</taxon>
        <taxon>Fungi</taxon>
        <taxon>Dikarya</taxon>
        <taxon>Ascomycota</taxon>
        <taxon>Pezizomycotina</taxon>
        <taxon>Dothideomycetes</taxon>
        <taxon>Dothideomycetes incertae sedis</taxon>
        <taxon>Coniosporium</taxon>
    </lineage>
</organism>
<accession>A0ACC3DWG5</accession>
<evidence type="ECO:0000313" key="2">
    <source>
        <dbReference type="Proteomes" id="UP001186974"/>
    </source>
</evidence>
<dbReference type="Proteomes" id="UP001186974">
    <property type="component" value="Unassembled WGS sequence"/>
</dbReference>
<comment type="caution">
    <text evidence="1">The sequence shown here is derived from an EMBL/GenBank/DDBJ whole genome shotgun (WGS) entry which is preliminary data.</text>
</comment>